<accession>A0A0D2GPA8</accession>
<keyword evidence="2" id="KW-1185">Reference proteome</keyword>
<dbReference type="EMBL" id="ARQD01000002">
    <property type="protein sequence ID" value="KIX85194.1"/>
    <property type="molecule type" value="Genomic_DNA"/>
</dbReference>
<reference evidence="1 2" key="1">
    <citation type="journal article" date="2013" name="Proc. Natl. Acad. Sci. U.S.A.">
        <title>Candidate phylum TM6 genome recovered from a hospital sink biofilm provides genomic insights into this uncultivated phylum.</title>
        <authorList>
            <person name="McLean J.S."/>
            <person name="Lombardo M.J."/>
            <person name="Badger J.H."/>
            <person name="Edlund A."/>
            <person name="Novotny M."/>
            <person name="Yee-Greenbaum J."/>
            <person name="Vyahhi N."/>
            <person name="Hall A.P."/>
            <person name="Yang Y."/>
            <person name="Dupont C.L."/>
            <person name="Ziegler M.G."/>
            <person name="Chitsaz H."/>
            <person name="Allen A.E."/>
            <person name="Yooseph S."/>
            <person name="Tesler G."/>
            <person name="Pevzner P.A."/>
            <person name="Friedman R.M."/>
            <person name="Nealson K.H."/>
            <person name="Venter J.C."/>
            <person name="Lasken R.S."/>
        </authorList>
    </citation>
    <scope>NUCLEOTIDE SEQUENCE [LARGE SCALE GENOMIC DNA]</scope>
    <source>
        <strain evidence="1 2">TM6SC1</strain>
    </source>
</reference>
<name>A0A0D2GPA8_9BACT</name>
<gene>
    <name evidence="1" type="ORF">J120_02565</name>
</gene>
<comment type="caution">
    <text evidence="1">The sequence shown here is derived from an EMBL/GenBank/DDBJ whole genome shotgun (WGS) entry which is preliminary data.</text>
</comment>
<dbReference type="Proteomes" id="UP000032214">
    <property type="component" value="Unassembled WGS sequence"/>
</dbReference>
<sequence length="304" mass="33776">MKNKLFVVFAALAIMCVYNVPTIIGLTPALSNLGKNTSENSVDWESVSTTFINFLSKAQAEDIYNAPEIVNKYIRSNEHLGSTPIPGKQWDKMVDAIHAKFMQLPPSVATRITGPLEILGSLETISAAAYLKSQFTLHPEYQVAFTYLLCSRIMFEQDSTISGQNDDTQTNILINNLRNSGFSPLGVVREYSLEKFNPLYTAANIWIVSYPQVPSALLIGFSFNPNTHNNIVSLLNGSGVSYTKFVQGDTGSWFETPALRINATDTNTITKNVISNYTLNLQEIAHKYRNNSITARTIISIFKN</sequence>
<evidence type="ECO:0000313" key="2">
    <source>
        <dbReference type="Proteomes" id="UP000032214"/>
    </source>
</evidence>
<protein>
    <submittedName>
        <fullName evidence="1">Uncharacterized protein</fullName>
    </submittedName>
</protein>
<evidence type="ECO:0000313" key="1">
    <source>
        <dbReference type="EMBL" id="KIX85194.1"/>
    </source>
</evidence>
<organism evidence="1 2">
    <name type="scientific">candidate division TM6 bacterium JCVI TM6SC1</name>
    <dbReference type="NCBI Taxonomy" id="1306947"/>
    <lineage>
        <taxon>Bacteria</taxon>
        <taxon>Candidatus Babelota</taxon>
        <taxon>Vermiphilus</taxon>
    </lineage>
</organism>
<dbReference type="AlphaFoldDB" id="A0A0D2GPA8"/>
<proteinExistence type="predicted"/>